<evidence type="ECO:0000313" key="2">
    <source>
        <dbReference type="EMBL" id="KAG8468024.1"/>
    </source>
</evidence>
<protein>
    <recommendedName>
        <fullName evidence="4">Amine oxidase</fullName>
    </recommendedName>
</protein>
<dbReference type="OrthoDB" id="10500203at2759"/>
<feature type="signal peptide" evidence="1">
    <location>
        <begin position="1"/>
        <end position="16"/>
    </location>
</feature>
<dbReference type="EMBL" id="JAGTXO010000005">
    <property type="protein sequence ID" value="KAG8468024.1"/>
    <property type="molecule type" value="Genomic_DNA"/>
</dbReference>
<name>A0A8J6CCX6_DIALT</name>
<gene>
    <name evidence="2" type="ORF">KFE25_007076</name>
</gene>
<dbReference type="OMA" id="RCCPRWT"/>
<comment type="caution">
    <text evidence="2">The sequence shown here is derived from an EMBL/GenBank/DDBJ whole genome shotgun (WGS) entry which is preliminary data.</text>
</comment>
<evidence type="ECO:0000313" key="3">
    <source>
        <dbReference type="Proteomes" id="UP000751190"/>
    </source>
</evidence>
<keyword evidence="3" id="KW-1185">Reference proteome</keyword>
<proteinExistence type="predicted"/>
<evidence type="ECO:0000256" key="1">
    <source>
        <dbReference type="SAM" id="SignalP"/>
    </source>
</evidence>
<keyword evidence="1" id="KW-0732">Signal</keyword>
<dbReference type="Proteomes" id="UP000751190">
    <property type="component" value="Unassembled WGS sequence"/>
</dbReference>
<accession>A0A8J6CCX6</accession>
<feature type="chain" id="PRO_5035216407" description="Amine oxidase" evidence="1">
    <location>
        <begin position="17"/>
        <end position="511"/>
    </location>
</feature>
<organism evidence="2 3">
    <name type="scientific">Diacronema lutheri</name>
    <name type="common">Unicellular marine alga</name>
    <name type="synonym">Monochrysis lutheri</name>
    <dbReference type="NCBI Taxonomy" id="2081491"/>
    <lineage>
        <taxon>Eukaryota</taxon>
        <taxon>Haptista</taxon>
        <taxon>Haptophyta</taxon>
        <taxon>Pavlovophyceae</taxon>
        <taxon>Pavlovales</taxon>
        <taxon>Pavlovaceae</taxon>
        <taxon>Diacronema</taxon>
    </lineage>
</organism>
<evidence type="ECO:0008006" key="4">
    <source>
        <dbReference type="Google" id="ProtNLM"/>
    </source>
</evidence>
<dbReference type="AlphaFoldDB" id="A0A8J6CCX6"/>
<reference evidence="2" key="1">
    <citation type="submission" date="2021-05" db="EMBL/GenBank/DDBJ databases">
        <title>The genome of the haptophyte Pavlova lutheri (Diacronema luteri, Pavlovales) - a model for lipid biosynthesis in eukaryotic algae.</title>
        <authorList>
            <person name="Hulatt C.J."/>
            <person name="Posewitz M.C."/>
        </authorList>
    </citation>
    <scope>NUCLEOTIDE SEQUENCE</scope>
    <source>
        <strain evidence="2">NIVA-4/92</strain>
    </source>
</reference>
<sequence>MLAALALACAAAGGLAAACPAEQVACTGSGTCCPPAHPWPEGLRDATCCGGGCCSPGTTCSAPTEPDGACCTDQPTAPCPAIGAYPARCCGRWTVCCSVGTVGCCDPALPWQGELGAALDATLPAVAARRTPHLFAASLPASRAQDDAMVHLLQPDILAAALPARKSAIVRALLLDVSQLSVVAIDASSGKVISSSRVRGYDNHGESTRPWAYSRAHDAFVTLEANFSAAPPRRGGVGRALVLTTIDTSSGVGRSAVVTGVTGVPVGYCSLEGGKALLVGLHADESAQTPTNASLARFVRIDLRSARATPVASVSRGADEASASFYAAHFYACAGSGSAVVRVGAQHVSTGKESGVGITQLGTAGLGGASSSFQPLPWAKAGGGPLTLQPLGDKARASSFDGFLSLVAPDSGGLALVRWDSKGGTPATVAKLGARTAPPQVPIMGALGYLADALSTDGSRYVALVCQEVLPAVGRWAVVTVELESGAVSLRPLSPLKLAATVGVSGLGLVE</sequence>